<evidence type="ECO:0000313" key="5">
    <source>
        <dbReference type="EMBL" id="QGU08519.1"/>
    </source>
</evidence>
<keyword evidence="1 5" id="KW-0328">Glycosyltransferase</keyword>
<dbReference type="InterPro" id="IPR028098">
    <property type="entry name" value="Glyco_trans_4-like_N"/>
</dbReference>
<gene>
    <name evidence="5" type="primary">pimB4</name>
    <name evidence="5" type="ORF">COCCU_13100</name>
</gene>
<accession>A0A6B8VZU3</accession>
<evidence type="ECO:0000259" key="4">
    <source>
        <dbReference type="Pfam" id="PF13439"/>
    </source>
</evidence>
<keyword evidence="6" id="KW-1185">Reference proteome</keyword>
<evidence type="ECO:0000256" key="1">
    <source>
        <dbReference type="ARBA" id="ARBA00022676"/>
    </source>
</evidence>
<dbReference type="GO" id="GO:0043750">
    <property type="term" value="F:phosphatidylinositol alpha-mannosyltransferase activity"/>
    <property type="evidence" value="ECO:0007669"/>
    <property type="project" value="UniProtKB-EC"/>
</dbReference>
<protein>
    <submittedName>
        <fullName evidence="5">GDP-mannose-dependent alpha-(1-6)-phosphatidylinositol monomannoside mannosyltransferase</fullName>
        <ecNumber evidence="5">2.4.1.345</ecNumber>
    </submittedName>
</protein>
<evidence type="ECO:0000259" key="3">
    <source>
        <dbReference type="Pfam" id="PF00534"/>
    </source>
</evidence>
<dbReference type="InterPro" id="IPR001296">
    <property type="entry name" value="Glyco_trans_1"/>
</dbReference>
<dbReference type="Gene3D" id="3.40.50.2000">
    <property type="entry name" value="Glycogen Phosphorylase B"/>
    <property type="match status" value="2"/>
</dbReference>
<dbReference type="CDD" id="cd03801">
    <property type="entry name" value="GT4_PimA-like"/>
    <property type="match status" value="1"/>
</dbReference>
<name>A0A6B8VZU3_9CORY</name>
<dbReference type="RefSeq" id="WP_156232106.1">
    <property type="nucleotide sequence ID" value="NZ_CP046455.1"/>
</dbReference>
<reference evidence="5 6" key="1">
    <citation type="submission" date="2019-11" db="EMBL/GenBank/DDBJ databases">
        <title>Complete genome sequence of Corynebacterium kalinowskii 1959, a novel Corynebacterium species isolated from soil of a small paddock in Vilsendorf, Germany.</title>
        <authorList>
            <person name="Schaffert L."/>
            <person name="Ruwe M."/>
            <person name="Milse J."/>
            <person name="Hanuschka K."/>
            <person name="Ortseifen V."/>
            <person name="Droste J."/>
            <person name="Brandt D."/>
            <person name="Schlueter L."/>
            <person name="Kutter Y."/>
            <person name="Vinke S."/>
            <person name="Viehoefer P."/>
            <person name="Jacob L."/>
            <person name="Luebke N.-C."/>
            <person name="Schulte-Berndt E."/>
            <person name="Hain C."/>
            <person name="Linder M."/>
            <person name="Schmidt P."/>
            <person name="Wollenschlaeger L."/>
            <person name="Luttermann T."/>
            <person name="Thieme E."/>
            <person name="Hassa J."/>
            <person name="Haak M."/>
            <person name="Wittchen M."/>
            <person name="Mentz A."/>
            <person name="Persicke M."/>
            <person name="Busche T."/>
            <person name="Ruckert C."/>
        </authorList>
    </citation>
    <scope>NUCLEOTIDE SEQUENCE [LARGE SCALE GENOMIC DNA]</scope>
    <source>
        <strain evidence="5 6">2039</strain>
    </source>
</reference>
<evidence type="ECO:0000313" key="6">
    <source>
        <dbReference type="Proteomes" id="UP000424462"/>
    </source>
</evidence>
<dbReference type="Proteomes" id="UP000424462">
    <property type="component" value="Chromosome"/>
</dbReference>
<dbReference type="PANTHER" id="PTHR12526">
    <property type="entry name" value="GLYCOSYLTRANSFERASE"/>
    <property type="match status" value="1"/>
</dbReference>
<dbReference type="Pfam" id="PF00534">
    <property type="entry name" value="Glycos_transf_1"/>
    <property type="match status" value="1"/>
</dbReference>
<dbReference type="AlphaFoldDB" id="A0A6B8VZU3"/>
<organism evidence="5 6">
    <name type="scientific">Corynebacterium occultum</name>
    <dbReference type="NCBI Taxonomy" id="2675219"/>
    <lineage>
        <taxon>Bacteria</taxon>
        <taxon>Bacillati</taxon>
        <taxon>Actinomycetota</taxon>
        <taxon>Actinomycetes</taxon>
        <taxon>Mycobacteriales</taxon>
        <taxon>Corynebacteriaceae</taxon>
        <taxon>Corynebacterium</taxon>
    </lineage>
</organism>
<sequence>MHLVAVNAGADVSGAERVLIDLLRHARSQGHRVTLACPEGALPEQLADEVEHVALGINRLGRTRGWRRRLEILQLPLNWFRVGRQLRRISRDADALISNSTFALPAIGMAFPHHRFRGGNSPWISWLVHDTITSRKQRAVLRLGAPALDVAVAVSEVTAESVRPMVSNALVRPNGVIIPAEPRGGVETNPTQPVVGILAVLTSWKGQDVLLEAMVHLPGVQLEIAGAAFPGSEDFEQQLRDRAAAPDLAGRVNFLGHVHRDEVFPRWDVLISASTSPEAGPLGVLEAMAAGVPVIATDHGGAAEYLRGGAGVLVPPGDPEALAAAIEKLLQDRDGMRACREQARARVLAKHDLAETVPRMLGALISG</sequence>
<evidence type="ECO:0000256" key="2">
    <source>
        <dbReference type="ARBA" id="ARBA00022679"/>
    </source>
</evidence>
<dbReference type="PANTHER" id="PTHR12526:SF510">
    <property type="entry name" value="D-INOSITOL 3-PHOSPHATE GLYCOSYLTRANSFERASE"/>
    <property type="match status" value="1"/>
</dbReference>
<dbReference type="EMBL" id="CP046455">
    <property type="protein sequence ID" value="QGU08519.1"/>
    <property type="molecule type" value="Genomic_DNA"/>
</dbReference>
<dbReference type="EC" id="2.4.1.345" evidence="5"/>
<feature type="domain" description="Glycosyltransferase subfamily 4-like N-terminal" evidence="4">
    <location>
        <begin position="12"/>
        <end position="176"/>
    </location>
</feature>
<feature type="domain" description="Glycosyl transferase family 1" evidence="3">
    <location>
        <begin position="188"/>
        <end position="345"/>
    </location>
</feature>
<proteinExistence type="predicted"/>
<dbReference type="SUPFAM" id="SSF53756">
    <property type="entry name" value="UDP-Glycosyltransferase/glycogen phosphorylase"/>
    <property type="match status" value="1"/>
</dbReference>
<dbReference type="Pfam" id="PF13439">
    <property type="entry name" value="Glyco_transf_4"/>
    <property type="match status" value="1"/>
</dbReference>
<dbReference type="KEGG" id="cok:COCCU_13100"/>
<keyword evidence="2 5" id="KW-0808">Transferase</keyword>